<evidence type="ECO:0000313" key="2">
    <source>
        <dbReference type="EMBL" id="KFH62590.1"/>
    </source>
</evidence>
<gene>
    <name evidence="2" type="ORF">MVEG_11983</name>
</gene>
<feature type="compositionally biased region" description="Acidic residues" evidence="1">
    <location>
        <begin position="17"/>
        <end position="26"/>
    </location>
</feature>
<feature type="region of interest" description="Disordered" evidence="1">
    <location>
        <begin position="261"/>
        <end position="294"/>
    </location>
</feature>
<feature type="region of interest" description="Disordered" evidence="1">
    <location>
        <begin position="72"/>
        <end position="115"/>
    </location>
</feature>
<evidence type="ECO:0000313" key="3">
    <source>
        <dbReference type="Proteomes" id="UP000243308"/>
    </source>
</evidence>
<dbReference type="AlphaFoldDB" id="A0A086TKW3"/>
<protein>
    <submittedName>
        <fullName evidence="2">Uncharacterized protein</fullName>
    </submittedName>
</protein>
<accession>A0A086TKW3</accession>
<feature type="region of interest" description="Disordered" evidence="1">
    <location>
        <begin position="347"/>
        <end position="389"/>
    </location>
</feature>
<keyword evidence="3" id="KW-1185">Reference proteome</keyword>
<reference evidence="2 3" key="1">
    <citation type="submission" date="2011-02" db="EMBL/GenBank/DDBJ databases">
        <title>The Genome Sequence of Mortierella verticillata NRRL 6337.</title>
        <authorList>
            <consortium name="The Broad Institute Genome Sequencing Platform"/>
            <person name="Russ C."/>
            <person name="Cuomo C."/>
            <person name="Burger G."/>
            <person name="Gray M.W."/>
            <person name="Holland P.W.H."/>
            <person name="King N."/>
            <person name="Lang F.B.F."/>
            <person name="Roger A.J."/>
            <person name="Ruiz-Trillo I."/>
            <person name="Young S.K."/>
            <person name="Zeng Q."/>
            <person name="Gargeya S."/>
            <person name="Alvarado L."/>
            <person name="Berlin A."/>
            <person name="Chapman S.B."/>
            <person name="Chen Z."/>
            <person name="Freedman E."/>
            <person name="Gellesch M."/>
            <person name="Goldberg J."/>
            <person name="Griggs A."/>
            <person name="Gujja S."/>
            <person name="Heilman E."/>
            <person name="Heiman D."/>
            <person name="Howarth C."/>
            <person name="Mehta T."/>
            <person name="Neiman D."/>
            <person name="Pearson M."/>
            <person name="Roberts A."/>
            <person name="Saif S."/>
            <person name="Shea T."/>
            <person name="Shenoy N."/>
            <person name="Sisk P."/>
            <person name="Stolte C."/>
            <person name="Sykes S."/>
            <person name="White J."/>
            <person name="Yandava C."/>
            <person name="Haas B."/>
            <person name="Nusbaum C."/>
            <person name="Birren B."/>
        </authorList>
    </citation>
    <scope>NUCLEOTIDE SEQUENCE [LARGE SCALE GENOMIC DNA]</scope>
    <source>
        <strain evidence="2 3">NRRL 6337</strain>
    </source>
</reference>
<name>A0A086TKW3_9FUNG</name>
<dbReference type="Proteomes" id="UP000243308">
    <property type="component" value="Unassembled WGS sequence"/>
</dbReference>
<feature type="compositionally biased region" description="Low complexity" evidence="1">
    <location>
        <begin position="376"/>
        <end position="389"/>
    </location>
</feature>
<feature type="compositionally biased region" description="Low complexity" evidence="1">
    <location>
        <begin position="281"/>
        <end position="294"/>
    </location>
</feature>
<evidence type="ECO:0000256" key="1">
    <source>
        <dbReference type="SAM" id="MobiDB-lite"/>
    </source>
</evidence>
<proteinExistence type="predicted"/>
<feature type="compositionally biased region" description="Basic and acidic residues" evidence="1">
    <location>
        <begin position="31"/>
        <end position="43"/>
    </location>
</feature>
<dbReference type="OrthoDB" id="2442750at2759"/>
<feature type="compositionally biased region" description="Acidic residues" evidence="1">
    <location>
        <begin position="79"/>
        <end position="88"/>
    </location>
</feature>
<dbReference type="EMBL" id="KN042431">
    <property type="protein sequence ID" value="KFH62590.1"/>
    <property type="molecule type" value="Genomic_DNA"/>
</dbReference>
<sequence length="429" mass="45979">MHSEILAMPVHPSTTTLDDEDSDDDYWGQYGDREDTPVAKGPEDNDNDIFSSAPISPVVTFSTTLPWAPMSSSAAVVDGQDEDDGDDEYWQKYGGHSEDEDEDEEDQKASSDISAHSLHEEGAVGLETRRIFASVDPLTISGETCPGGSSFSTLSQAVLTAPSVVGVNPTTLASLLERLIVEDEDEEKGIPDGGQEEDQEKHVNLQHEEKRFPLFSCAVGQGQQGRGELAEILEEGDNNHKDAQGQGEKGQLHERISLSLSRSRLQSLSGPASEAMHRAKTTTTTTTATAATTTTTPLSLSEGALSGMVVQDQNQRQQHQQAPQNLAHPWDLSQISTPHSCVEEETAVSEKENNNDNINNVGMKHGETESCGTFRSRSSSSSTVVSDPVSASMPMSKAQILDSLKSLAALALQAGLSKADLVQMLGSVS</sequence>
<organism evidence="2 3">
    <name type="scientific">Podila verticillata NRRL 6337</name>
    <dbReference type="NCBI Taxonomy" id="1069443"/>
    <lineage>
        <taxon>Eukaryota</taxon>
        <taxon>Fungi</taxon>
        <taxon>Fungi incertae sedis</taxon>
        <taxon>Mucoromycota</taxon>
        <taxon>Mortierellomycotina</taxon>
        <taxon>Mortierellomycetes</taxon>
        <taxon>Mortierellales</taxon>
        <taxon>Mortierellaceae</taxon>
        <taxon>Podila</taxon>
    </lineage>
</organism>
<feature type="region of interest" description="Disordered" evidence="1">
    <location>
        <begin position="1"/>
        <end position="53"/>
    </location>
</feature>